<sequence>MSGNNENELVTEFNELDISDKDPNSSKINHEKCYDPDNKKYWYTIYNASNYNGYPLFLEWVPFDRFKDMKQIGE</sequence>
<accession>A0A2N0QVU6</accession>
<evidence type="ECO:0000256" key="1">
    <source>
        <dbReference type="SAM" id="MobiDB-lite"/>
    </source>
</evidence>
<evidence type="ECO:0000313" key="2">
    <source>
        <dbReference type="EMBL" id="PKB95873.1"/>
    </source>
</evidence>
<reference evidence="3 4" key="4">
    <citation type="submission" date="2017-10" db="EMBL/GenBank/DDBJ databases">
        <title>Genome analyses suggest a sexual origin of heterokaryosis in a supposedly ancient asexual fungus.</title>
        <authorList>
            <person name="Corradi N."/>
            <person name="Sedzielewska K."/>
            <person name="Noel J."/>
            <person name="Charron P."/>
            <person name="Farinelli L."/>
            <person name="Marton T."/>
            <person name="Kruger M."/>
            <person name="Pelin A."/>
            <person name="Brachmann A."/>
            <person name="Corradi N."/>
        </authorList>
    </citation>
    <scope>NUCLEOTIDE SEQUENCE [LARGE SCALE GENOMIC DNA]</scope>
    <source>
        <strain evidence="3 4">A1</strain>
    </source>
</reference>
<evidence type="ECO:0000313" key="4">
    <source>
        <dbReference type="Proteomes" id="UP000232688"/>
    </source>
</evidence>
<name>A0A2N0QVU6_9GLOM</name>
<feature type="region of interest" description="Disordered" evidence="1">
    <location>
        <begin position="1"/>
        <end position="30"/>
    </location>
</feature>
<gene>
    <name evidence="3" type="ORF">RhiirA1_476054</name>
    <name evidence="2" type="ORF">RhiirA5_435863</name>
</gene>
<comment type="caution">
    <text evidence="3">The sequence shown here is derived from an EMBL/GenBank/DDBJ whole genome shotgun (WGS) entry which is preliminary data.</text>
</comment>
<dbReference type="Proteomes" id="UP000232722">
    <property type="component" value="Unassembled WGS sequence"/>
</dbReference>
<reference evidence="2 5" key="2">
    <citation type="submission" date="2017-09" db="EMBL/GenBank/DDBJ databases">
        <title>Extensive intraspecific genome diversity in a model arbuscular mycorrhizal fungus.</title>
        <authorList>
            <person name="Chen E.C."/>
            <person name="Morin E."/>
            <person name="Beaudet D."/>
            <person name="Noel J."/>
            <person name="Ndikumana S."/>
            <person name="Charron P."/>
            <person name="St-Onge C."/>
            <person name="Giorgi J."/>
            <person name="Grigoriev I.V."/>
            <person name="Roux C."/>
            <person name="Martin F.M."/>
            <person name="Corradi N."/>
        </authorList>
    </citation>
    <scope>NUCLEOTIDE SEQUENCE [LARGE SCALE GENOMIC DNA]</scope>
    <source>
        <strain evidence="2 5">A5</strain>
    </source>
</reference>
<evidence type="ECO:0000313" key="5">
    <source>
        <dbReference type="Proteomes" id="UP000232722"/>
    </source>
</evidence>
<organism evidence="3 4">
    <name type="scientific">Rhizophagus irregularis</name>
    <dbReference type="NCBI Taxonomy" id="588596"/>
    <lineage>
        <taxon>Eukaryota</taxon>
        <taxon>Fungi</taxon>
        <taxon>Fungi incertae sedis</taxon>
        <taxon>Mucoromycota</taxon>
        <taxon>Glomeromycotina</taxon>
        <taxon>Glomeromycetes</taxon>
        <taxon>Glomerales</taxon>
        <taxon>Glomeraceae</taxon>
        <taxon>Rhizophagus</taxon>
    </lineage>
</organism>
<protein>
    <submittedName>
        <fullName evidence="3">Uncharacterized protein</fullName>
    </submittedName>
</protein>
<proteinExistence type="predicted"/>
<dbReference type="VEuPathDB" id="FungiDB:RhiirA1_476054"/>
<dbReference type="EMBL" id="LLXJ01004362">
    <property type="protein sequence ID" value="PKB95873.1"/>
    <property type="molecule type" value="Genomic_DNA"/>
</dbReference>
<dbReference type="EMBL" id="LLXH01002749">
    <property type="protein sequence ID" value="PKC55181.1"/>
    <property type="molecule type" value="Genomic_DNA"/>
</dbReference>
<feature type="compositionally biased region" description="Basic and acidic residues" evidence="1">
    <location>
        <begin position="18"/>
        <end position="30"/>
    </location>
</feature>
<dbReference type="Proteomes" id="UP000232688">
    <property type="component" value="Unassembled WGS sequence"/>
</dbReference>
<reference evidence="3 4" key="3">
    <citation type="submission" date="2017-10" db="EMBL/GenBank/DDBJ databases">
        <title>Extensive intraspecific genome diversity in a model arbuscular mycorrhizal fungus.</title>
        <authorList>
            <person name="Chen E.C.H."/>
            <person name="Morin E."/>
            <person name="Baudet D."/>
            <person name="Noel J."/>
            <person name="Ndikumana S."/>
            <person name="Charron P."/>
            <person name="St-Onge C."/>
            <person name="Giorgi J."/>
            <person name="Grigoriev I.V."/>
            <person name="Roux C."/>
            <person name="Martin F.M."/>
            <person name="Corradi N."/>
        </authorList>
    </citation>
    <scope>NUCLEOTIDE SEQUENCE [LARGE SCALE GENOMIC DNA]</scope>
    <source>
        <strain evidence="3 4">A1</strain>
    </source>
</reference>
<feature type="non-terminal residue" evidence="3">
    <location>
        <position position="74"/>
    </location>
</feature>
<dbReference type="AlphaFoldDB" id="A0A2N0QVU6"/>
<reference evidence="2 5" key="1">
    <citation type="submission" date="2016-04" db="EMBL/GenBank/DDBJ databases">
        <title>Genome analyses suggest a sexual origin of heterokaryosis in a supposedly ancient asexual fungus.</title>
        <authorList>
            <person name="Ropars J."/>
            <person name="Sedzielewska K."/>
            <person name="Noel J."/>
            <person name="Charron P."/>
            <person name="Farinelli L."/>
            <person name="Marton T."/>
            <person name="Kruger M."/>
            <person name="Pelin A."/>
            <person name="Brachmann A."/>
            <person name="Corradi N."/>
        </authorList>
    </citation>
    <scope>NUCLEOTIDE SEQUENCE [LARGE SCALE GENOMIC DNA]</scope>
    <source>
        <strain evidence="2 5">A5</strain>
    </source>
</reference>
<evidence type="ECO:0000313" key="3">
    <source>
        <dbReference type="EMBL" id="PKC55181.1"/>
    </source>
</evidence>